<evidence type="ECO:0000313" key="3">
    <source>
        <dbReference type="Proteomes" id="UP000279089"/>
    </source>
</evidence>
<sequence length="317" mass="35193">MTTGNPLPEINKKRLWLSTGVTVPVAGLLTLIVIYKAGEYGMALFVLIPLFLGVSSAVIYGRKQPISRRQAVGAGLISLGVYAAALLVFAIEGIICVTMAAPIVVPITCIGSIIGHGILNAKNDRAAWVILLLIGSIPATAFMENSPPPLHTVVTSVEINASREEVWKQVVEFSELKEPDEFIFRIGIAYPIHAKIDRKGVGAVRHCNFTTGSFVEPITVWDEPGLLKFDVLEQPAPLRELSFWNINAPHLHDYFISKEGQFKLTALPNGHTLLEGTTWYYHDIRPAFYWRLWSDYIIHKIHGRVLEHIKTNAEHAE</sequence>
<feature type="transmembrane region" description="Helical" evidence="1">
    <location>
        <begin position="97"/>
        <end position="119"/>
    </location>
</feature>
<keyword evidence="3" id="KW-1185">Reference proteome</keyword>
<keyword evidence="1" id="KW-0472">Membrane</keyword>
<dbReference type="Proteomes" id="UP000279089">
    <property type="component" value="Unassembled WGS sequence"/>
</dbReference>
<dbReference type="InterPro" id="IPR023393">
    <property type="entry name" value="START-like_dom_sf"/>
</dbReference>
<dbReference type="SUPFAM" id="SSF55961">
    <property type="entry name" value="Bet v1-like"/>
    <property type="match status" value="1"/>
</dbReference>
<feature type="transmembrane region" description="Helical" evidence="1">
    <location>
        <begin position="15"/>
        <end position="35"/>
    </location>
</feature>
<dbReference type="Gene3D" id="3.30.530.20">
    <property type="match status" value="1"/>
</dbReference>
<organism evidence="2 3">
    <name type="scientific">Chitinophaga barathri</name>
    <dbReference type="NCBI Taxonomy" id="1647451"/>
    <lineage>
        <taxon>Bacteria</taxon>
        <taxon>Pseudomonadati</taxon>
        <taxon>Bacteroidota</taxon>
        <taxon>Chitinophagia</taxon>
        <taxon>Chitinophagales</taxon>
        <taxon>Chitinophagaceae</taxon>
        <taxon>Chitinophaga</taxon>
    </lineage>
</organism>
<feature type="transmembrane region" description="Helical" evidence="1">
    <location>
        <begin position="41"/>
        <end position="60"/>
    </location>
</feature>
<dbReference type="EMBL" id="RMBX01000004">
    <property type="protein sequence ID" value="RPD41661.1"/>
    <property type="molecule type" value="Genomic_DNA"/>
</dbReference>
<accession>A0A3N4MD63</accession>
<proteinExistence type="predicted"/>
<evidence type="ECO:0000313" key="2">
    <source>
        <dbReference type="EMBL" id="RPD41661.1"/>
    </source>
</evidence>
<dbReference type="OrthoDB" id="118637at2"/>
<feature type="transmembrane region" description="Helical" evidence="1">
    <location>
        <begin position="126"/>
        <end position="143"/>
    </location>
</feature>
<comment type="caution">
    <text evidence="2">The sequence shown here is derived from an EMBL/GenBank/DDBJ whole genome shotgun (WGS) entry which is preliminary data.</text>
</comment>
<protein>
    <recommendedName>
        <fullName evidence="4">SRPBCC family protein</fullName>
    </recommendedName>
</protein>
<keyword evidence="1" id="KW-0812">Transmembrane</keyword>
<feature type="transmembrane region" description="Helical" evidence="1">
    <location>
        <begin position="72"/>
        <end position="91"/>
    </location>
</feature>
<dbReference type="AlphaFoldDB" id="A0A3N4MD63"/>
<dbReference type="RefSeq" id="WP_120516037.1">
    <property type="nucleotide sequence ID" value="NZ_QXZY01000005.1"/>
</dbReference>
<evidence type="ECO:0000256" key="1">
    <source>
        <dbReference type="SAM" id="Phobius"/>
    </source>
</evidence>
<name>A0A3N4MD63_9BACT</name>
<keyword evidence="1" id="KW-1133">Transmembrane helix</keyword>
<evidence type="ECO:0008006" key="4">
    <source>
        <dbReference type="Google" id="ProtNLM"/>
    </source>
</evidence>
<gene>
    <name evidence="2" type="ORF">EG028_10175</name>
</gene>
<reference evidence="3" key="1">
    <citation type="submission" date="2018-11" db="EMBL/GenBank/DDBJ databases">
        <title>Chitinophaga lutea sp.nov., isolate from arsenic contaminated soil.</title>
        <authorList>
            <person name="Zong Y."/>
        </authorList>
    </citation>
    <scope>NUCLEOTIDE SEQUENCE [LARGE SCALE GENOMIC DNA]</scope>
    <source>
        <strain evidence="3">YLT18</strain>
    </source>
</reference>